<dbReference type="STRING" id="642780.SAMN04488570_3305"/>
<evidence type="ECO:0000259" key="1">
    <source>
        <dbReference type="Pfam" id="PF00535"/>
    </source>
</evidence>
<dbReference type="InterPro" id="IPR001173">
    <property type="entry name" value="Glyco_trans_2-like"/>
</dbReference>
<dbReference type="Pfam" id="PF00535">
    <property type="entry name" value="Glycos_transf_2"/>
    <property type="match status" value="1"/>
</dbReference>
<feature type="domain" description="Glycosyltransferase 2-like" evidence="1">
    <location>
        <begin position="11"/>
        <end position="125"/>
    </location>
</feature>
<dbReference type="Proteomes" id="UP000198859">
    <property type="component" value="Chromosome I"/>
</dbReference>
<evidence type="ECO:0000313" key="2">
    <source>
        <dbReference type="EMBL" id="SDT01801.1"/>
    </source>
</evidence>
<dbReference type="EMBL" id="LT629757">
    <property type="protein sequence ID" value="SDT01801.1"/>
    <property type="molecule type" value="Genomic_DNA"/>
</dbReference>
<dbReference type="AlphaFoldDB" id="A0A1H1WYH7"/>
<proteinExistence type="predicted"/>
<sequence>MTAGEQGTVVVATCTYARPEQLRRTLAAVGEQTAAADVRTLLLVVDNDPSCSARPVAESVGAAYVVEPRRGVGNARNRALGFARELGGPVVALVFFDDDQAPAPGWYQAFLRAHARWPEAILSGPVQPDLGFDVPDWAAGGWPWRRPDHPDGARVPMSGDGNVLLPAAVLARPECRYAATFAQGMGQDTELFTRLRRAGADIRHVAGAAAQEDVTPDRRELGWVLDRARRAADAWASVTREEHPWGRARVALAVGARAWGSVRRARRGDAEARARQQVVRAELRTLVGRLR</sequence>
<dbReference type="InterPro" id="IPR029044">
    <property type="entry name" value="Nucleotide-diphossugar_trans"/>
</dbReference>
<dbReference type="OrthoDB" id="3180470at2"/>
<reference evidence="3" key="1">
    <citation type="submission" date="2016-10" db="EMBL/GenBank/DDBJ databases">
        <authorList>
            <person name="Varghese N."/>
            <person name="Submissions S."/>
        </authorList>
    </citation>
    <scope>NUCLEOTIDE SEQUENCE [LARGE SCALE GENOMIC DNA]</scope>
    <source>
        <strain evidence="3">DSM 22127</strain>
    </source>
</reference>
<accession>A0A1H1WYH7</accession>
<dbReference type="Gene3D" id="3.90.550.10">
    <property type="entry name" value="Spore Coat Polysaccharide Biosynthesis Protein SpsA, Chain A"/>
    <property type="match status" value="1"/>
</dbReference>
<keyword evidence="2" id="KW-0808">Transferase</keyword>
<dbReference type="GO" id="GO:0016740">
    <property type="term" value="F:transferase activity"/>
    <property type="evidence" value="ECO:0007669"/>
    <property type="project" value="UniProtKB-KW"/>
</dbReference>
<dbReference type="SUPFAM" id="SSF53448">
    <property type="entry name" value="Nucleotide-diphospho-sugar transferases"/>
    <property type="match status" value="1"/>
</dbReference>
<dbReference type="CDD" id="cd00761">
    <property type="entry name" value="Glyco_tranf_GTA_type"/>
    <property type="match status" value="1"/>
</dbReference>
<organism evidence="2 3">
    <name type="scientific">Nocardioides scoriae</name>
    <dbReference type="NCBI Taxonomy" id="642780"/>
    <lineage>
        <taxon>Bacteria</taxon>
        <taxon>Bacillati</taxon>
        <taxon>Actinomycetota</taxon>
        <taxon>Actinomycetes</taxon>
        <taxon>Propionibacteriales</taxon>
        <taxon>Nocardioidaceae</taxon>
        <taxon>Nocardioides</taxon>
    </lineage>
</organism>
<dbReference type="RefSeq" id="WP_157682917.1">
    <property type="nucleotide sequence ID" value="NZ_LT629757.1"/>
</dbReference>
<name>A0A1H1WYH7_9ACTN</name>
<evidence type="ECO:0000313" key="3">
    <source>
        <dbReference type="Proteomes" id="UP000198859"/>
    </source>
</evidence>
<protein>
    <submittedName>
        <fullName evidence="2">Glycosyltransferase, GT2 family</fullName>
    </submittedName>
</protein>
<keyword evidence="3" id="KW-1185">Reference proteome</keyword>
<gene>
    <name evidence="2" type="ORF">SAMN04488570_3305</name>
</gene>